<accession>A0AAE3LHR6</accession>
<dbReference type="CDD" id="cd05403">
    <property type="entry name" value="NT_KNTase_like"/>
    <property type="match status" value="1"/>
</dbReference>
<dbReference type="RefSeq" id="WP_267301257.1">
    <property type="nucleotide sequence ID" value="NZ_JAOQJZ010000008.1"/>
</dbReference>
<dbReference type="InterPro" id="IPR041633">
    <property type="entry name" value="Polbeta"/>
</dbReference>
<sequence length="80" mass="9026">MSVFPVRASGDENVLKHIFPTKQADIQKLLEYVKSNSEIKKVIVFGSAVTWQCRPTNDIDIAVQYASDRKFADIAADLRK</sequence>
<keyword evidence="3" id="KW-1185">Reference proteome</keyword>
<feature type="domain" description="Polymerase beta nucleotidyltransferase" evidence="1">
    <location>
        <begin position="27"/>
        <end position="71"/>
    </location>
</feature>
<evidence type="ECO:0000259" key="1">
    <source>
        <dbReference type="Pfam" id="PF18765"/>
    </source>
</evidence>
<reference evidence="2 3" key="1">
    <citation type="journal article" date="2021" name="ISME Commun">
        <title>Automated analysis of genomic sequences facilitates high-throughput and comprehensive description of bacteria.</title>
        <authorList>
            <person name="Hitch T.C.A."/>
        </authorList>
    </citation>
    <scope>NUCLEOTIDE SEQUENCE [LARGE SCALE GENOMIC DNA]</scope>
    <source>
        <strain evidence="2 3">Sanger_31</strain>
    </source>
</reference>
<proteinExistence type="predicted"/>
<name>A0AAE3LHR6_9FIRM</name>
<dbReference type="InterPro" id="IPR043519">
    <property type="entry name" value="NT_sf"/>
</dbReference>
<comment type="caution">
    <text evidence="2">The sequence shown here is derived from an EMBL/GenBank/DDBJ whole genome shotgun (WGS) entry which is preliminary data.</text>
</comment>
<dbReference type="Proteomes" id="UP001208131">
    <property type="component" value="Unassembled WGS sequence"/>
</dbReference>
<dbReference type="AlphaFoldDB" id="A0AAE3LHR6"/>
<gene>
    <name evidence="2" type="ORF">OCV57_09085</name>
</gene>
<organism evidence="2 3">
    <name type="scientific">Hominimerdicola aceti</name>
    <dbReference type="NCBI Taxonomy" id="2981726"/>
    <lineage>
        <taxon>Bacteria</taxon>
        <taxon>Bacillati</taxon>
        <taxon>Bacillota</taxon>
        <taxon>Clostridia</taxon>
        <taxon>Eubacteriales</taxon>
        <taxon>Oscillospiraceae</taxon>
        <taxon>Hominimerdicola</taxon>
    </lineage>
</organism>
<evidence type="ECO:0000313" key="2">
    <source>
        <dbReference type="EMBL" id="MCU6706078.1"/>
    </source>
</evidence>
<evidence type="ECO:0000313" key="3">
    <source>
        <dbReference type="Proteomes" id="UP001208131"/>
    </source>
</evidence>
<dbReference type="SUPFAM" id="SSF81301">
    <property type="entry name" value="Nucleotidyltransferase"/>
    <property type="match status" value="1"/>
</dbReference>
<dbReference type="Gene3D" id="3.30.460.10">
    <property type="entry name" value="Beta Polymerase, domain 2"/>
    <property type="match status" value="1"/>
</dbReference>
<dbReference type="Pfam" id="PF18765">
    <property type="entry name" value="Polbeta"/>
    <property type="match status" value="1"/>
</dbReference>
<dbReference type="EMBL" id="JAOQJZ010000008">
    <property type="protein sequence ID" value="MCU6706078.1"/>
    <property type="molecule type" value="Genomic_DNA"/>
</dbReference>
<protein>
    <submittedName>
        <fullName evidence="2">Nucleotidyltransferase domain-containing protein</fullName>
    </submittedName>
</protein>